<dbReference type="PATRIC" id="fig|1434109.4.peg.2085"/>
<dbReference type="InterPro" id="IPR037050">
    <property type="entry name" value="DUF1254_sf"/>
</dbReference>
<dbReference type="GeneID" id="24823145"/>
<dbReference type="Proteomes" id="UP000033038">
    <property type="component" value="Chromosome"/>
</dbReference>
<organism evidence="3 4">
    <name type="scientific">Methanosarcina barkeri str. Wiesmoor</name>
    <dbReference type="NCBI Taxonomy" id="1434109"/>
    <lineage>
        <taxon>Archaea</taxon>
        <taxon>Methanobacteriati</taxon>
        <taxon>Methanobacteriota</taxon>
        <taxon>Stenosarchaea group</taxon>
        <taxon>Methanomicrobia</taxon>
        <taxon>Methanosarcinales</taxon>
        <taxon>Methanosarcinaceae</taxon>
        <taxon>Methanosarcina</taxon>
    </lineage>
</organism>
<gene>
    <name evidence="3" type="ORF">MSBRW_1657</name>
</gene>
<dbReference type="InterPro" id="IPR010679">
    <property type="entry name" value="DUF1254"/>
</dbReference>
<dbReference type="EMBL" id="CP009526">
    <property type="protein sequence ID" value="AKB50910.1"/>
    <property type="molecule type" value="Genomic_DNA"/>
</dbReference>
<evidence type="ECO:0000259" key="1">
    <source>
        <dbReference type="Pfam" id="PF06742"/>
    </source>
</evidence>
<protein>
    <submittedName>
        <fullName evidence="3">Putative exported protein</fullName>
    </submittedName>
</protein>
<name>A0A0E3QMF9_METBA</name>
<dbReference type="RefSeq" id="WP_198137169.1">
    <property type="nucleotide sequence ID" value="NZ_CP009526.1"/>
</dbReference>
<dbReference type="Gene3D" id="2.60.40.1610">
    <property type="entry name" value="Domain of unknown function DUF1254"/>
    <property type="match status" value="1"/>
</dbReference>
<dbReference type="AlphaFoldDB" id="A0A0E3QMF9"/>
<dbReference type="InterPro" id="IPR037049">
    <property type="entry name" value="DUF1214_C_sf"/>
</dbReference>
<evidence type="ECO:0000313" key="3">
    <source>
        <dbReference type="EMBL" id="AKB50910.1"/>
    </source>
</evidence>
<feature type="domain" description="DUF1254" evidence="2">
    <location>
        <begin position="63"/>
        <end position="193"/>
    </location>
</feature>
<dbReference type="SUPFAM" id="SSF160935">
    <property type="entry name" value="VPA0735-like"/>
    <property type="match status" value="1"/>
</dbReference>
<dbReference type="InterPro" id="IPR010621">
    <property type="entry name" value="DUF1214"/>
</dbReference>
<dbReference type="Gene3D" id="2.60.120.600">
    <property type="entry name" value="Domain of unknown function DUF1214, C-terminal domain"/>
    <property type="match status" value="1"/>
</dbReference>
<proteinExistence type="predicted"/>
<dbReference type="PANTHER" id="PTHR36509:SF2">
    <property type="entry name" value="BLL3101 PROTEIN"/>
    <property type="match status" value="1"/>
</dbReference>
<evidence type="ECO:0000259" key="2">
    <source>
        <dbReference type="Pfam" id="PF06863"/>
    </source>
</evidence>
<dbReference type="HOGENOM" id="CLU_027269_1_1_2"/>
<dbReference type="KEGG" id="mbw:MSBRW_1657"/>
<dbReference type="Pfam" id="PF06863">
    <property type="entry name" value="DUF1254"/>
    <property type="match status" value="1"/>
</dbReference>
<dbReference type="Pfam" id="PF06742">
    <property type="entry name" value="DUF1214"/>
    <property type="match status" value="1"/>
</dbReference>
<feature type="domain" description="DUF1214" evidence="1">
    <location>
        <begin position="332"/>
        <end position="439"/>
    </location>
</feature>
<evidence type="ECO:0000313" key="4">
    <source>
        <dbReference type="Proteomes" id="UP000033038"/>
    </source>
</evidence>
<reference evidence="3 4" key="1">
    <citation type="submission" date="2014-07" db="EMBL/GenBank/DDBJ databases">
        <title>Methanogenic archaea and the global carbon cycle.</title>
        <authorList>
            <person name="Henriksen J.R."/>
            <person name="Luke J."/>
            <person name="Reinhart S."/>
            <person name="Benedict M.N."/>
            <person name="Youngblut N.D."/>
            <person name="Metcalf M.E."/>
            <person name="Whitaker R.J."/>
            <person name="Metcalf W.W."/>
        </authorList>
    </citation>
    <scope>NUCLEOTIDE SEQUENCE [LARGE SCALE GENOMIC DNA]</scope>
    <source>
        <strain evidence="3 4">Wiesmoor</strain>
    </source>
</reference>
<accession>A0A0E3QMF9</accession>
<sequence length="456" mass="52033">METKSVSGPIAGTRLTEEYVRMLGRLAYFMTWPMVNMHNRHTIFQKVPEPGLAGGIVPVAPLNQLSMLTDYIDPMERIVACPNQDVVYGFGIISLDREPVIVQVPDFGDRFWVYQACDQRTDGFTRLGKMYGTEPGFYMLVGPEWKGDLPKGVKDVFRSPTNIGVIIPRVFMNDTPDDRKKIQPLISQIMAYPLSQFTGEIKTKDWSKTPEFPSIGGGEEEVQWVVPEAFPEVLPQVLDEVPPLPSEETLYEQIRAVLKAADENTTLKNVLQQASIEADKELIKPLFQFRNYGIPCPYNWTTITNGAVFGTDYFTRTAVAKSNIFVNQPLETKYFYQDLDAAGERLNGGHYYTVIFSRGMLPPVKGFWSLTLYNEYHFFAPNTLNRYSLGTKNRNLQYGTDGSLTLYVQAEPPEEEKLPNWLPAPESDFTLYLRTYWPKIDILENRWTPPSVKRIK</sequence>
<dbReference type="PANTHER" id="PTHR36509">
    <property type="entry name" value="BLL3101 PROTEIN"/>
    <property type="match status" value="1"/>
</dbReference>